<dbReference type="OrthoDB" id="8004454at2"/>
<evidence type="ECO:0000313" key="4">
    <source>
        <dbReference type="Proteomes" id="UP000245926"/>
    </source>
</evidence>
<name>A0A2U8W2E4_9HYPH</name>
<dbReference type="KEGG" id="mets:DK389_06540"/>
<sequence>MPRLIPGLAVLALCLTAGAALAQQPDAPLKGRDTDPNLPAQSQTPPEKVRPDDGSSTNGTLSDKLEKNDGVIKPPGIAAPGMVVKPPEPNAGTMPVIKPGDLPGQQPNTEAK</sequence>
<organism evidence="3 4">
    <name type="scientific">Methylobacterium durans</name>
    <dbReference type="NCBI Taxonomy" id="2202825"/>
    <lineage>
        <taxon>Bacteria</taxon>
        <taxon>Pseudomonadati</taxon>
        <taxon>Pseudomonadota</taxon>
        <taxon>Alphaproteobacteria</taxon>
        <taxon>Hyphomicrobiales</taxon>
        <taxon>Methylobacteriaceae</taxon>
        <taxon>Methylobacterium</taxon>
    </lineage>
</organism>
<evidence type="ECO:0000313" key="3">
    <source>
        <dbReference type="EMBL" id="AWN40255.1"/>
    </source>
</evidence>
<evidence type="ECO:0000256" key="2">
    <source>
        <dbReference type="SAM" id="SignalP"/>
    </source>
</evidence>
<dbReference type="AlphaFoldDB" id="A0A2U8W2E4"/>
<proteinExistence type="predicted"/>
<evidence type="ECO:0008006" key="5">
    <source>
        <dbReference type="Google" id="ProtNLM"/>
    </source>
</evidence>
<keyword evidence="4" id="KW-1185">Reference proteome</keyword>
<feature type="region of interest" description="Disordered" evidence="1">
    <location>
        <begin position="26"/>
        <end position="112"/>
    </location>
</feature>
<accession>A0A2U8W2E4</accession>
<feature type="chain" id="PRO_5015966773" description="Serine/threonine protein kinase" evidence="2">
    <location>
        <begin position="23"/>
        <end position="112"/>
    </location>
</feature>
<reference evidence="4" key="1">
    <citation type="submission" date="2018-05" db="EMBL/GenBank/DDBJ databases">
        <title>Complete Genome Sequence of Methylobacterium sp. 17SD2-17.</title>
        <authorList>
            <person name="Srinivasan S."/>
        </authorList>
    </citation>
    <scope>NUCLEOTIDE SEQUENCE [LARGE SCALE GENOMIC DNA]</scope>
    <source>
        <strain evidence="4">17SD2-17</strain>
    </source>
</reference>
<feature type="signal peptide" evidence="2">
    <location>
        <begin position="1"/>
        <end position="22"/>
    </location>
</feature>
<protein>
    <recommendedName>
        <fullName evidence="5">Serine/threonine protein kinase</fullName>
    </recommendedName>
</protein>
<gene>
    <name evidence="3" type="ORF">DK389_06540</name>
</gene>
<dbReference type="EMBL" id="CP029550">
    <property type="protein sequence ID" value="AWN40255.1"/>
    <property type="molecule type" value="Genomic_DNA"/>
</dbReference>
<evidence type="ECO:0000256" key="1">
    <source>
        <dbReference type="SAM" id="MobiDB-lite"/>
    </source>
</evidence>
<dbReference type="RefSeq" id="WP_109888243.1">
    <property type="nucleotide sequence ID" value="NZ_CP029550.1"/>
</dbReference>
<dbReference type="Proteomes" id="UP000245926">
    <property type="component" value="Chromosome"/>
</dbReference>
<keyword evidence="2" id="KW-0732">Signal</keyword>